<sequence>MGTPSLVNGLRTFGIWTLLSSVTRCSCAIDIRNKTLYHSGHVDWAAVSGHGSSVTKQEEKLKPRVPCMLESPACCLRISPANLLPSYLPGPLSASLAPAVRSLFDFSLITLH</sequence>
<evidence type="ECO:0000313" key="15">
    <source>
        <dbReference type="Proteomes" id="UP000765507"/>
    </source>
</evidence>
<evidence type="ECO:0000256" key="13">
    <source>
        <dbReference type="SAM" id="SignalP"/>
    </source>
</evidence>
<dbReference type="InterPro" id="IPR005352">
    <property type="entry name" value="Erg28"/>
</dbReference>
<organism evidence="14 15">
    <name type="scientific">Chelydra serpentina</name>
    <name type="common">Snapping turtle</name>
    <name type="synonym">Testudo serpentina</name>
    <dbReference type="NCBI Taxonomy" id="8475"/>
    <lineage>
        <taxon>Eukaryota</taxon>
        <taxon>Metazoa</taxon>
        <taxon>Chordata</taxon>
        <taxon>Craniata</taxon>
        <taxon>Vertebrata</taxon>
        <taxon>Euteleostomi</taxon>
        <taxon>Archelosauria</taxon>
        <taxon>Testudinata</taxon>
        <taxon>Testudines</taxon>
        <taxon>Cryptodira</taxon>
        <taxon>Durocryptodira</taxon>
        <taxon>Americhelydia</taxon>
        <taxon>Chelydroidea</taxon>
        <taxon>Chelydridae</taxon>
        <taxon>Chelydra</taxon>
    </lineage>
</organism>
<comment type="caution">
    <text evidence="14">The sequence shown here is derived from an EMBL/GenBank/DDBJ whole genome shotgun (WGS) entry which is preliminary data.</text>
</comment>
<evidence type="ECO:0000256" key="1">
    <source>
        <dbReference type="ARBA" id="ARBA00004477"/>
    </source>
</evidence>
<keyword evidence="10" id="KW-0472">Membrane</keyword>
<name>A0A8T1T311_CHESE</name>
<evidence type="ECO:0000256" key="3">
    <source>
        <dbReference type="ARBA" id="ARBA00022516"/>
    </source>
</evidence>
<keyword evidence="13" id="KW-0732">Signal</keyword>
<evidence type="ECO:0008006" key="16">
    <source>
        <dbReference type="Google" id="ProtNLM"/>
    </source>
</evidence>
<evidence type="ECO:0000313" key="14">
    <source>
        <dbReference type="EMBL" id="KAG6935671.1"/>
    </source>
</evidence>
<keyword evidence="11" id="KW-1207">Sterol metabolism</keyword>
<feature type="signal peptide" evidence="13">
    <location>
        <begin position="1"/>
        <end position="28"/>
    </location>
</feature>
<keyword evidence="6" id="KW-0752">Steroid biosynthesis</keyword>
<keyword evidence="8" id="KW-0756">Sterol biosynthesis</keyword>
<feature type="chain" id="PRO_5035844920" description="Secreted protein" evidence="13">
    <location>
        <begin position="29"/>
        <end position="112"/>
    </location>
</feature>
<proteinExistence type="inferred from homology"/>
<keyword evidence="3" id="KW-0444">Lipid biosynthesis</keyword>
<dbReference type="AlphaFoldDB" id="A0A8T1T311"/>
<evidence type="ECO:0000256" key="5">
    <source>
        <dbReference type="ARBA" id="ARBA00022824"/>
    </source>
</evidence>
<keyword evidence="9" id="KW-0443">Lipid metabolism</keyword>
<dbReference type="GO" id="GO:0016126">
    <property type="term" value="P:sterol biosynthetic process"/>
    <property type="evidence" value="ECO:0007669"/>
    <property type="project" value="UniProtKB-KW"/>
</dbReference>
<dbReference type="PANTHER" id="PTHR15451:SF19">
    <property type="entry name" value="ERGOSTEROL BIOSYNTHETIC PROTEIN 28 HOMOLOG"/>
    <property type="match status" value="1"/>
</dbReference>
<dbReference type="Pfam" id="PF03694">
    <property type="entry name" value="Erg28"/>
    <property type="match status" value="1"/>
</dbReference>
<comment type="subcellular location">
    <subcellularLocation>
        <location evidence="1">Endoplasmic reticulum membrane</location>
        <topology evidence="1">Multi-pass membrane protein</topology>
    </subcellularLocation>
</comment>
<keyword evidence="15" id="KW-1185">Reference proteome</keyword>
<dbReference type="GO" id="GO:0030674">
    <property type="term" value="F:protein-macromolecule adaptor activity"/>
    <property type="evidence" value="ECO:0007669"/>
    <property type="project" value="TreeGrafter"/>
</dbReference>
<evidence type="ECO:0000256" key="4">
    <source>
        <dbReference type="ARBA" id="ARBA00022692"/>
    </source>
</evidence>
<evidence type="ECO:0000256" key="2">
    <source>
        <dbReference type="ARBA" id="ARBA00005377"/>
    </source>
</evidence>
<evidence type="ECO:0000256" key="10">
    <source>
        <dbReference type="ARBA" id="ARBA00023136"/>
    </source>
</evidence>
<gene>
    <name evidence="14" type="ORF">G0U57_014622</name>
</gene>
<keyword evidence="12" id="KW-0753">Steroid metabolism</keyword>
<dbReference type="OrthoDB" id="6485510at2759"/>
<protein>
    <recommendedName>
        <fullName evidence="16">Secreted protein</fullName>
    </recommendedName>
</protein>
<dbReference type="Proteomes" id="UP000765507">
    <property type="component" value="Unassembled WGS sequence"/>
</dbReference>
<evidence type="ECO:0000256" key="6">
    <source>
        <dbReference type="ARBA" id="ARBA00022955"/>
    </source>
</evidence>
<evidence type="ECO:0000256" key="9">
    <source>
        <dbReference type="ARBA" id="ARBA00023098"/>
    </source>
</evidence>
<evidence type="ECO:0000256" key="8">
    <source>
        <dbReference type="ARBA" id="ARBA00023011"/>
    </source>
</evidence>
<evidence type="ECO:0000256" key="12">
    <source>
        <dbReference type="ARBA" id="ARBA00023221"/>
    </source>
</evidence>
<keyword evidence="7" id="KW-1133">Transmembrane helix</keyword>
<evidence type="ECO:0000256" key="7">
    <source>
        <dbReference type="ARBA" id="ARBA00022989"/>
    </source>
</evidence>
<reference evidence="14 15" key="1">
    <citation type="journal article" date="2020" name="G3 (Bethesda)">
        <title>Draft Genome of the Common Snapping Turtle, Chelydra serpentina, a Model for Phenotypic Plasticity in Reptiles.</title>
        <authorList>
            <person name="Das D."/>
            <person name="Singh S.K."/>
            <person name="Bierstedt J."/>
            <person name="Erickson A."/>
            <person name="Galli G.L.J."/>
            <person name="Crossley D.A. 2nd"/>
            <person name="Rhen T."/>
        </authorList>
    </citation>
    <scope>NUCLEOTIDE SEQUENCE [LARGE SCALE GENOMIC DNA]</scope>
    <source>
        <strain evidence="14">KW</strain>
    </source>
</reference>
<evidence type="ECO:0000256" key="11">
    <source>
        <dbReference type="ARBA" id="ARBA00023166"/>
    </source>
</evidence>
<keyword evidence="5" id="KW-0256">Endoplasmic reticulum</keyword>
<comment type="similarity">
    <text evidence="2">Belongs to the ERG28 family.</text>
</comment>
<dbReference type="GO" id="GO:0005789">
    <property type="term" value="C:endoplasmic reticulum membrane"/>
    <property type="evidence" value="ECO:0007669"/>
    <property type="project" value="UniProtKB-SubCell"/>
</dbReference>
<dbReference type="PANTHER" id="PTHR15451">
    <property type="entry name" value="ERGOSTEROL BIOSYNTHETIC PROTEIN 28-RELATED"/>
    <property type="match status" value="1"/>
</dbReference>
<keyword evidence="4" id="KW-0812">Transmembrane</keyword>
<accession>A0A8T1T311</accession>
<dbReference type="EMBL" id="JAHGAV010000042">
    <property type="protein sequence ID" value="KAG6935671.1"/>
    <property type="molecule type" value="Genomic_DNA"/>
</dbReference>